<dbReference type="InterPro" id="IPR048469">
    <property type="entry name" value="YchJ-like_M"/>
</dbReference>
<dbReference type="NCBIfam" id="NF002486">
    <property type="entry name" value="PRK01752.1"/>
    <property type="match status" value="1"/>
</dbReference>
<dbReference type="Pfam" id="PF17775">
    <property type="entry name" value="YchJ_M-like"/>
    <property type="match status" value="1"/>
</dbReference>
<dbReference type="InterPro" id="IPR032710">
    <property type="entry name" value="NTF2-like_dom_sf"/>
</dbReference>
<gene>
    <name evidence="2" type="ORF">JFN93_19495</name>
</gene>
<proteinExistence type="predicted"/>
<dbReference type="PANTHER" id="PTHR33747">
    <property type="entry name" value="UPF0225 PROTEIN SCO1677"/>
    <property type="match status" value="1"/>
</dbReference>
<evidence type="ECO:0000259" key="1">
    <source>
        <dbReference type="Pfam" id="PF17775"/>
    </source>
</evidence>
<comment type="caution">
    <text evidence="2">The sequence shown here is derived from an EMBL/GenBank/DDBJ whole genome shotgun (WGS) entry which is preliminary data.</text>
</comment>
<dbReference type="AlphaFoldDB" id="A0A8J7M1D8"/>
<protein>
    <submittedName>
        <fullName evidence="2">YchJ family protein</fullName>
    </submittedName>
</protein>
<accession>A0A8J7M1D8</accession>
<dbReference type="EMBL" id="JAEMHM010000018">
    <property type="protein sequence ID" value="MBJ6726900.1"/>
    <property type="molecule type" value="Genomic_DNA"/>
</dbReference>
<dbReference type="Gene3D" id="3.10.450.50">
    <property type="match status" value="1"/>
</dbReference>
<dbReference type="Pfam" id="PF02810">
    <property type="entry name" value="SEC-C"/>
    <property type="match status" value="1"/>
</dbReference>
<dbReference type="Proteomes" id="UP000636888">
    <property type="component" value="Unassembled WGS sequence"/>
</dbReference>
<dbReference type="SUPFAM" id="SSF54427">
    <property type="entry name" value="NTF2-like"/>
    <property type="match status" value="1"/>
</dbReference>
<dbReference type="NCBIfam" id="NF002449">
    <property type="entry name" value="PRK01617.1"/>
    <property type="match status" value="1"/>
</dbReference>
<dbReference type="SUPFAM" id="SSF103642">
    <property type="entry name" value="Sec-C motif"/>
    <property type="match status" value="1"/>
</dbReference>
<name>A0A8J7M1D8_9BACT</name>
<evidence type="ECO:0000313" key="3">
    <source>
        <dbReference type="Proteomes" id="UP000636888"/>
    </source>
</evidence>
<sequence>MSQCPCGTGLSYEECCLPAIKGERPAATAEALMRSRYSAYVKVETDYLLETTHPKHRTGYDAAGTKEWAETAEWEGLEIVSVEKGGAEDSTGEVEFIARWKEKGSPRSHHEVALFKKDKEQWFFTDGKMVTAKPVVRTSPKVGRNDPCPCGSNLKYKKCCGK</sequence>
<organism evidence="2 3">
    <name type="scientific">Geomesophilobacter sediminis</name>
    <dbReference type="NCBI Taxonomy" id="2798584"/>
    <lineage>
        <taxon>Bacteria</taxon>
        <taxon>Pseudomonadati</taxon>
        <taxon>Thermodesulfobacteriota</taxon>
        <taxon>Desulfuromonadia</taxon>
        <taxon>Geobacterales</taxon>
        <taxon>Geobacteraceae</taxon>
        <taxon>Geomesophilobacter</taxon>
    </lineage>
</organism>
<keyword evidence="3" id="KW-1185">Reference proteome</keyword>
<dbReference type="PANTHER" id="PTHR33747:SF1">
    <property type="entry name" value="ADENYLATE CYCLASE-ASSOCIATED CAP C-TERMINAL DOMAIN-CONTAINING PROTEIN"/>
    <property type="match status" value="1"/>
</dbReference>
<dbReference type="InterPro" id="IPR004027">
    <property type="entry name" value="SEC_C_motif"/>
</dbReference>
<feature type="domain" description="YchJ-like middle NTF2-like" evidence="1">
    <location>
        <begin position="28"/>
        <end position="127"/>
    </location>
</feature>
<reference evidence="2" key="1">
    <citation type="submission" date="2020-12" db="EMBL/GenBank/DDBJ databases">
        <title>Geomonas sp. Red875, isolated from river sediment.</title>
        <authorList>
            <person name="Xu Z."/>
            <person name="Zhang Z."/>
            <person name="Masuda Y."/>
            <person name="Itoh H."/>
            <person name="Senoo K."/>
        </authorList>
    </citation>
    <scope>NUCLEOTIDE SEQUENCE</scope>
    <source>
        <strain evidence="2">Red875</strain>
    </source>
</reference>
<evidence type="ECO:0000313" key="2">
    <source>
        <dbReference type="EMBL" id="MBJ6726900.1"/>
    </source>
</evidence>
<dbReference type="RefSeq" id="WP_199385815.1">
    <property type="nucleotide sequence ID" value="NZ_JAEMHM010000018.1"/>
</dbReference>